<dbReference type="GO" id="GO:0038199">
    <property type="term" value="F:ethylene receptor activity"/>
    <property type="evidence" value="ECO:0007669"/>
    <property type="project" value="TreeGrafter"/>
</dbReference>
<dbReference type="PANTHER" id="PTHR24423">
    <property type="entry name" value="TWO-COMPONENT SENSOR HISTIDINE KINASE"/>
    <property type="match status" value="1"/>
</dbReference>
<dbReference type="Gramene" id="GBG72108">
    <property type="protein sequence ID" value="GBG72108"/>
    <property type="gene ID" value="CBR_g11041"/>
</dbReference>
<name>A0A388KQ26_CHABU</name>
<dbReference type="STRING" id="69332.A0A388KQ26"/>
<dbReference type="EMBL" id="BFEA01000159">
    <property type="protein sequence ID" value="GBG72108.1"/>
    <property type="molecule type" value="Genomic_DNA"/>
</dbReference>
<protein>
    <submittedName>
        <fullName evidence="2">Uncharacterized protein</fullName>
    </submittedName>
</protein>
<reference evidence="2 3" key="1">
    <citation type="journal article" date="2018" name="Cell">
        <title>The Chara Genome: Secondary Complexity and Implications for Plant Terrestrialization.</title>
        <authorList>
            <person name="Nishiyama T."/>
            <person name="Sakayama H."/>
            <person name="Vries J.D."/>
            <person name="Buschmann H."/>
            <person name="Saint-Marcoux D."/>
            <person name="Ullrich K.K."/>
            <person name="Haas F.B."/>
            <person name="Vanderstraeten L."/>
            <person name="Becker D."/>
            <person name="Lang D."/>
            <person name="Vosolsobe S."/>
            <person name="Rombauts S."/>
            <person name="Wilhelmsson P.K.I."/>
            <person name="Janitza P."/>
            <person name="Kern R."/>
            <person name="Heyl A."/>
            <person name="Rumpler F."/>
            <person name="Villalobos L.I.A.C."/>
            <person name="Clay J.M."/>
            <person name="Skokan R."/>
            <person name="Toyoda A."/>
            <person name="Suzuki Y."/>
            <person name="Kagoshima H."/>
            <person name="Schijlen E."/>
            <person name="Tajeshwar N."/>
            <person name="Catarino B."/>
            <person name="Hetherington A.J."/>
            <person name="Saltykova A."/>
            <person name="Bonnot C."/>
            <person name="Breuninger H."/>
            <person name="Symeonidi A."/>
            <person name="Radhakrishnan G.V."/>
            <person name="Van Nieuwerburgh F."/>
            <person name="Deforce D."/>
            <person name="Chang C."/>
            <person name="Karol K.G."/>
            <person name="Hedrich R."/>
            <person name="Ulvskov P."/>
            <person name="Glockner G."/>
            <person name="Delwiche C.F."/>
            <person name="Petrasek J."/>
            <person name="Van de Peer Y."/>
            <person name="Friml J."/>
            <person name="Beilby M."/>
            <person name="Dolan L."/>
            <person name="Kohara Y."/>
            <person name="Sugano S."/>
            <person name="Fujiyama A."/>
            <person name="Delaux P.-M."/>
            <person name="Quint M."/>
            <person name="TheiBen G."/>
            <person name="Hagemann M."/>
            <person name="Harholt J."/>
            <person name="Dunand C."/>
            <person name="Zachgo S."/>
            <person name="Langdale J."/>
            <person name="Maumus F."/>
            <person name="Straeten D.V.D."/>
            <person name="Gould S.B."/>
            <person name="Rensing S.A."/>
        </authorList>
    </citation>
    <scope>NUCLEOTIDE SEQUENCE [LARGE SCALE GENOMIC DNA]</scope>
    <source>
        <strain evidence="2 3">S276</strain>
    </source>
</reference>
<proteinExistence type="predicted"/>
<dbReference type="GO" id="GO:0005783">
    <property type="term" value="C:endoplasmic reticulum"/>
    <property type="evidence" value="ECO:0007669"/>
    <property type="project" value="TreeGrafter"/>
</dbReference>
<feature type="compositionally biased region" description="Polar residues" evidence="1">
    <location>
        <begin position="412"/>
        <end position="424"/>
    </location>
</feature>
<dbReference type="GO" id="GO:0005524">
    <property type="term" value="F:ATP binding"/>
    <property type="evidence" value="ECO:0007669"/>
    <property type="project" value="UniProtKB-KW"/>
</dbReference>
<evidence type="ECO:0000313" key="3">
    <source>
        <dbReference type="Proteomes" id="UP000265515"/>
    </source>
</evidence>
<sequence length="550" mass="57678">MSTAMEVAGVASSSPAPQFACLPPSCSEFAGQNNDVGSVLGLGFLAPFIAGIASGGDSLAPDDGLRWTQLVSDVVIGLGCLLMSLTIVSYGRHTPPLSAGARRVVFAVEHLRHELYDFRTQEEFCKNLRLLCNDIHDSLDRDTIIMTALEGLTKVLSLSCSVFVAPSTSDSDELAITHEARADEMDPSTGHVASVDRRMVKRVVPRNDPVVQEALSEQRAITVSTSDSVLHRYDAVPHLIDPQSSAALGSSARAGMSAALGCSAAPGIPLHRGGSRAPGRSFARRLSSTQEEDLIAAARIRVRLSYPNGAENALPSRSEQGTRRRYGFLEAEGGPGRASQGCAGTGEIKLPHSEGGGIPAVVRDREWQMQSGSSSIASTSVESGAGFVAVPRTSRTGAPAGFSESMAAERQTGAQSRSSSQSMGWNRPRVSLCGRPEKRENRTPITDAASGGPSCETSGLEVPPSSSGSAQPVGGSKSQSVSETGIVEIEEEATYEGKKDDQDLAMAAAAEEGISNERAGQDARARFLLACWYSCCPLAEEGSGTVPISL</sequence>
<organism evidence="2 3">
    <name type="scientific">Chara braunii</name>
    <name type="common">Braun's stonewort</name>
    <dbReference type="NCBI Taxonomy" id="69332"/>
    <lineage>
        <taxon>Eukaryota</taxon>
        <taxon>Viridiplantae</taxon>
        <taxon>Streptophyta</taxon>
        <taxon>Charophyceae</taxon>
        <taxon>Charales</taxon>
        <taxon>Characeae</taxon>
        <taxon>Chara</taxon>
    </lineage>
</organism>
<accession>A0A388KQ26</accession>
<dbReference type="GO" id="GO:0046872">
    <property type="term" value="F:metal ion binding"/>
    <property type="evidence" value="ECO:0007669"/>
    <property type="project" value="UniProtKB-KW"/>
</dbReference>
<dbReference type="GO" id="GO:0016740">
    <property type="term" value="F:transferase activity"/>
    <property type="evidence" value="ECO:0007669"/>
    <property type="project" value="UniProtKB-KW"/>
</dbReference>
<feature type="compositionally biased region" description="Polar residues" evidence="1">
    <location>
        <begin position="464"/>
        <end position="483"/>
    </location>
</feature>
<dbReference type="AlphaFoldDB" id="A0A388KQ26"/>
<dbReference type="Proteomes" id="UP000265515">
    <property type="component" value="Unassembled WGS sequence"/>
</dbReference>
<evidence type="ECO:0000313" key="2">
    <source>
        <dbReference type="EMBL" id="GBG72108.1"/>
    </source>
</evidence>
<feature type="region of interest" description="Disordered" evidence="1">
    <location>
        <begin position="391"/>
        <end position="483"/>
    </location>
</feature>
<gene>
    <name evidence="2" type="ORF">CBR_g11041</name>
</gene>
<keyword evidence="3" id="KW-1185">Reference proteome</keyword>
<comment type="caution">
    <text evidence="2">The sequence shown here is derived from an EMBL/GenBank/DDBJ whole genome shotgun (WGS) entry which is preliminary data.</text>
</comment>
<evidence type="ECO:0000256" key="1">
    <source>
        <dbReference type="SAM" id="MobiDB-lite"/>
    </source>
</evidence>
<dbReference type="GO" id="GO:0051740">
    <property type="term" value="F:ethylene binding"/>
    <property type="evidence" value="ECO:0007669"/>
    <property type="project" value="TreeGrafter"/>
</dbReference>